<comment type="caution">
    <text evidence="2">The sequence shown here is derived from an EMBL/GenBank/DDBJ whole genome shotgun (WGS) entry which is preliminary data.</text>
</comment>
<feature type="transmembrane region" description="Helical" evidence="1">
    <location>
        <begin position="28"/>
        <end position="45"/>
    </location>
</feature>
<evidence type="ECO:0000313" key="2">
    <source>
        <dbReference type="EMBL" id="GIH09920.1"/>
    </source>
</evidence>
<sequence length="274" mass="31365">MAPRQGNASGASGARVRRRATTDRLRRILPELLTLLLGALLGLFWEELKAVGIAAAVLTLSVLAALAVVSLLMLRRVTDVPPIYNYLYPDIEFPYEVLSRKITYHLRDGELHYSRTIRVLALRDGQSGYLDRFLWTGPEQVMPLVKGHGVNGITAYDKVGVFRYYRVEFNRALRRGEEYEFEVIWPPVDHWAKSRPFVSTSTDEPTHQLIFDLLLPPGTCRDGHAEGEVMRATESVLPLQPVEVLPIADDGRVVWTIDEPKLYHHYRLRWFWSE</sequence>
<keyword evidence="1" id="KW-0472">Membrane</keyword>
<dbReference type="Proteomes" id="UP000612899">
    <property type="component" value="Unassembled WGS sequence"/>
</dbReference>
<keyword evidence="1" id="KW-0812">Transmembrane</keyword>
<proteinExistence type="predicted"/>
<feature type="transmembrane region" description="Helical" evidence="1">
    <location>
        <begin position="51"/>
        <end position="74"/>
    </location>
</feature>
<dbReference type="AlphaFoldDB" id="A0A8J3QHR0"/>
<reference evidence="2" key="1">
    <citation type="submission" date="2021-01" db="EMBL/GenBank/DDBJ databases">
        <title>Whole genome shotgun sequence of Rhizocola hellebori NBRC 109834.</title>
        <authorList>
            <person name="Komaki H."/>
            <person name="Tamura T."/>
        </authorList>
    </citation>
    <scope>NUCLEOTIDE SEQUENCE</scope>
    <source>
        <strain evidence="2">NBRC 109834</strain>
    </source>
</reference>
<dbReference type="EMBL" id="BONY01000079">
    <property type="protein sequence ID" value="GIH09920.1"/>
    <property type="molecule type" value="Genomic_DNA"/>
</dbReference>
<protein>
    <submittedName>
        <fullName evidence="2">Uncharacterized protein</fullName>
    </submittedName>
</protein>
<dbReference type="RefSeq" id="WP_203913643.1">
    <property type="nucleotide sequence ID" value="NZ_BONY01000079.1"/>
</dbReference>
<name>A0A8J3QHR0_9ACTN</name>
<evidence type="ECO:0000256" key="1">
    <source>
        <dbReference type="SAM" id="Phobius"/>
    </source>
</evidence>
<evidence type="ECO:0000313" key="3">
    <source>
        <dbReference type="Proteomes" id="UP000612899"/>
    </source>
</evidence>
<organism evidence="2 3">
    <name type="scientific">Rhizocola hellebori</name>
    <dbReference type="NCBI Taxonomy" id="1392758"/>
    <lineage>
        <taxon>Bacteria</taxon>
        <taxon>Bacillati</taxon>
        <taxon>Actinomycetota</taxon>
        <taxon>Actinomycetes</taxon>
        <taxon>Micromonosporales</taxon>
        <taxon>Micromonosporaceae</taxon>
        <taxon>Rhizocola</taxon>
    </lineage>
</organism>
<accession>A0A8J3QHR0</accession>
<keyword evidence="3" id="KW-1185">Reference proteome</keyword>
<keyword evidence="1" id="KW-1133">Transmembrane helix</keyword>
<gene>
    <name evidence="2" type="ORF">Rhe02_79870</name>
</gene>